<keyword evidence="2" id="KW-0812">Transmembrane</keyword>
<evidence type="ECO:0000256" key="2">
    <source>
        <dbReference type="ARBA" id="ARBA00022692"/>
    </source>
</evidence>
<reference evidence="6 7" key="1">
    <citation type="journal article" date="2020" name="Mol. Plant">
        <title>The Chromosome-Based Rubber Tree Genome Provides New Insights into Spurge Genome Evolution and Rubber Biosynthesis.</title>
        <authorList>
            <person name="Liu J."/>
            <person name="Shi C."/>
            <person name="Shi C.C."/>
            <person name="Li W."/>
            <person name="Zhang Q.J."/>
            <person name="Zhang Y."/>
            <person name="Li K."/>
            <person name="Lu H.F."/>
            <person name="Shi C."/>
            <person name="Zhu S.T."/>
            <person name="Xiao Z.Y."/>
            <person name="Nan H."/>
            <person name="Yue Y."/>
            <person name="Zhu X.G."/>
            <person name="Wu Y."/>
            <person name="Hong X.N."/>
            <person name="Fan G.Y."/>
            <person name="Tong Y."/>
            <person name="Zhang D."/>
            <person name="Mao C.L."/>
            <person name="Liu Y.L."/>
            <person name="Hao S.J."/>
            <person name="Liu W.Q."/>
            <person name="Lv M.Q."/>
            <person name="Zhang H.B."/>
            <person name="Liu Y."/>
            <person name="Hu-Tang G.R."/>
            <person name="Wang J.P."/>
            <person name="Wang J.H."/>
            <person name="Sun Y.H."/>
            <person name="Ni S.B."/>
            <person name="Chen W.B."/>
            <person name="Zhang X.C."/>
            <person name="Jiao Y.N."/>
            <person name="Eichler E.E."/>
            <person name="Li G.H."/>
            <person name="Liu X."/>
            <person name="Gao L.Z."/>
        </authorList>
    </citation>
    <scope>NUCLEOTIDE SEQUENCE [LARGE SCALE GENOMIC DNA]</scope>
    <source>
        <strain evidence="7">cv. GT1</strain>
        <tissue evidence="6">Leaf</tissue>
    </source>
</reference>
<sequence length="141" mass="16419">MNGDSYLDQAPVRDKRWSDFELCHYRHSLPYFPTQNSKYSVDSLKISDLRLNFDMSLYAEFDVKITANNPNKKIGIYYEKGGSLRVWYGDSELCAGSIPKFYQGHRNVTKLDVSLSGQTQYGRSLMSALQEQQQQEEFHWT</sequence>
<evidence type="ECO:0000259" key="5">
    <source>
        <dbReference type="Pfam" id="PF03168"/>
    </source>
</evidence>
<evidence type="ECO:0000313" key="7">
    <source>
        <dbReference type="Proteomes" id="UP000467840"/>
    </source>
</evidence>
<accession>A0A6A6KQ81</accession>
<evidence type="ECO:0000256" key="1">
    <source>
        <dbReference type="ARBA" id="ARBA00004167"/>
    </source>
</evidence>
<dbReference type="Proteomes" id="UP000467840">
    <property type="component" value="Chromosome 2"/>
</dbReference>
<name>A0A6A6KQ81_HEVBR</name>
<keyword evidence="7" id="KW-1185">Reference proteome</keyword>
<gene>
    <name evidence="6" type="ORF">GH714_004820</name>
</gene>
<protein>
    <recommendedName>
        <fullName evidence="5">Late embryogenesis abundant protein LEA-2 subgroup domain-containing protein</fullName>
    </recommendedName>
</protein>
<comment type="caution">
    <text evidence="6">The sequence shown here is derived from an EMBL/GenBank/DDBJ whole genome shotgun (WGS) entry which is preliminary data.</text>
</comment>
<organism evidence="6 7">
    <name type="scientific">Hevea brasiliensis</name>
    <name type="common">Para rubber tree</name>
    <name type="synonym">Siphonia brasiliensis</name>
    <dbReference type="NCBI Taxonomy" id="3981"/>
    <lineage>
        <taxon>Eukaryota</taxon>
        <taxon>Viridiplantae</taxon>
        <taxon>Streptophyta</taxon>
        <taxon>Embryophyta</taxon>
        <taxon>Tracheophyta</taxon>
        <taxon>Spermatophyta</taxon>
        <taxon>Magnoliopsida</taxon>
        <taxon>eudicotyledons</taxon>
        <taxon>Gunneridae</taxon>
        <taxon>Pentapetalae</taxon>
        <taxon>rosids</taxon>
        <taxon>fabids</taxon>
        <taxon>Malpighiales</taxon>
        <taxon>Euphorbiaceae</taxon>
        <taxon>Crotonoideae</taxon>
        <taxon>Micrandreae</taxon>
        <taxon>Hevea</taxon>
    </lineage>
</organism>
<dbReference type="AlphaFoldDB" id="A0A6A6KQ81"/>
<evidence type="ECO:0000313" key="6">
    <source>
        <dbReference type="EMBL" id="KAF2290236.1"/>
    </source>
</evidence>
<evidence type="ECO:0000256" key="3">
    <source>
        <dbReference type="ARBA" id="ARBA00022989"/>
    </source>
</evidence>
<dbReference type="EMBL" id="JAAGAX010000015">
    <property type="protein sequence ID" value="KAF2290236.1"/>
    <property type="molecule type" value="Genomic_DNA"/>
</dbReference>
<dbReference type="GO" id="GO:0005886">
    <property type="term" value="C:plasma membrane"/>
    <property type="evidence" value="ECO:0007669"/>
    <property type="project" value="TreeGrafter"/>
</dbReference>
<dbReference type="InterPro" id="IPR004864">
    <property type="entry name" value="LEA_2"/>
</dbReference>
<dbReference type="GO" id="GO:0098542">
    <property type="term" value="P:defense response to other organism"/>
    <property type="evidence" value="ECO:0007669"/>
    <property type="project" value="InterPro"/>
</dbReference>
<comment type="subcellular location">
    <subcellularLocation>
        <location evidence="1">Membrane</location>
        <topology evidence="1">Single-pass membrane protein</topology>
    </subcellularLocation>
</comment>
<feature type="domain" description="Late embryogenesis abundant protein LEA-2 subgroup" evidence="5">
    <location>
        <begin position="65"/>
        <end position="133"/>
    </location>
</feature>
<proteinExistence type="predicted"/>
<keyword evidence="4" id="KW-0472">Membrane</keyword>
<keyword evidence="3" id="KW-1133">Transmembrane helix</keyword>
<dbReference type="PANTHER" id="PTHR31234">
    <property type="entry name" value="LATE EMBRYOGENESIS ABUNDANT (LEA) HYDROXYPROLINE-RICH GLYCOPROTEIN FAMILY"/>
    <property type="match status" value="1"/>
</dbReference>
<dbReference type="PANTHER" id="PTHR31234:SF72">
    <property type="entry name" value="NDR1_HIN1-LIKE PROTEIN 6"/>
    <property type="match status" value="1"/>
</dbReference>
<dbReference type="Pfam" id="PF03168">
    <property type="entry name" value="LEA_2"/>
    <property type="match status" value="1"/>
</dbReference>
<evidence type="ECO:0000256" key="4">
    <source>
        <dbReference type="ARBA" id="ARBA00023136"/>
    </source>
</evidence>
<dbReference type="InterPro" id="IPR044839">
    <property type="entry name" value="NDR1-like"/>
</dbReference>